<accession>A0A6G0X5E3</accession>
<comment type="subcellular location">
    <subcellularLocation>
        <location evidence="1">Membrane</location>
        <topology evidence="1">Single-pass type IV membrane protein</topology>
    </subcellularLocation>
</comment>
<evidence type="ECO:0000259" key="11">
    <source>
        <dbReference type="PROSITE" id="PS50192"/>
    </source>
</evidence>
<feature type="domain" description="T-SNARE coiled-coil homology" evidence="11">
    <location>
        <begin position="213"/>
        <end position="275"/>
    </location>
</feature>
<comment type="caution">
    <text evidence="12">The sequence shown here is derived from an EMBL/GenBank/DDBJ whole genome shotgun (WGS) entry which is preliminary data.</text>
</comment>
<evidence type="ECO:0000256" key="4">
    <source>
        <dbReference type="ARBA" id="ARBA00022692"/>
    </source>
</evidence>
<keyword evidence="3" id="KW-0813">Transport</keyword>
<keyword evidence="8 10" id="KW-0472">Membrane</keyword>
<gene>
    <name evidence="12" type="ORF">Ae201684_008381</name>
</gene>
<evidence type="ECO:0000313" key="13">
    <source>
        <dbReference type="Proteomes" id="UP000481153"/>
    </source>
</evidence>
<keyword evidence="5" id="KW-0653">Protein transport</keyword>
<sequence>MTAMDITNEFVKLAAGSSQRRKSRTTAVSDFMQSAIEILQSVQKITSIRNDKRKQYLDPLHFLPSKASSFTDLDREELEESLLDSYKVCDERLSELHELHDTKHPQLSKLQAEIILYLNERIKRGVASTKEDQQKRISRPFFLSKKLLPDGVDLDRVTLVVPQSKPSTKPIVSHQSTPSESVRVAEESRRNDDSIGLTDAESRQFMAENLQLHRHFHEEIDAARKVEQQVNAIQGMMSQFAQEIGQQTEKMENITKEATMARDNVGHGNQSLKKAADYGEGFGFMIFCFYFGASCLLLFFHYY</sequence>
<dbReference type="PANTHER" id="PTHR15959:SF0">
    <property type="entry name" value="SYNTAXIN-18"/>
    <property type="match status" value="1"/>
</dbReference>
<protein>
    <recommendedName>
        <fullName evidence="11">t-SNARE coiled-coil homology domain-containing protein</fullName>
    </recommendedName>
</protein>
<evidence type="ECO:0000256" key="8">
    <source>
        <dbReference type="ARBA" id="ARBA00023136"/>
    </source>
</evidence>
<keyword evidence="13" id="KW-1185">Reference proteome</keyword>
<dbReference type="Proteomes" id="UP000481153">
    <property type="component" value="Unassembled WGS sequence"/>
</dbReference>
<dbReference type="PROSITE" id="PS50192">
    <property type="entry name" value="T_SNARE"/>
    <property type="match status" value="1"/>
</dbReference>
<evidence type="ECO:0000256" key="7">
    <source>
        <dbReference type="ARBA" id="ARBA00023054"/>
    </source>
</evidence>
<dbReference type="GO" id="GO:0031201">
    <property type="term" value="C:SNARE complex"/>
    <property type="evidence" value="ECO:0007669"/>
    <property type="project" value="TreeGrafter"/>
</dbReference>
<evidence type="ECO:0000313" key="12">
    <source>
        <dbReference type="EMBL" id="KAF0735171.1"/>
    </source>
</evidence>
<dbReference type="GO" id="GO:0006890">
    <property type="term" value="P:retrograde vesicle-mediated transport, Golgi to endoplasmic reticulum"/>
    <property type="evidence" value="ECO:0007669"/>
    <property type="project" value="TreeGrafter"/>
</dbReference>
<feature type="transmembrane region" description="Helical" evidence="10">
    <location>
        <begin position="282"/>
        <end position="302"/>
    </location>
</feature>
<evidence type="ECO:0000256" key="2">
    <source>
        <dbReference type="ARBA" id="ARBA00009063"/>
    </source>
</evidence>
<dbReference type="AlphaFoldDB" id="A0A6G0X5E3"/>
<reference evidence="12 13" key="1">
    <citation type="submission" date="2019-07" db="EMBL/GenBank/DDBJ databases">
        <title>Genomics analysis of Aphanomyces spp. identifies a new class of oomycete effector associated with host adaptation.</title>
        <authorList>
            <person name="Gaulin E."/>
        </authorList>
    </citation>
    <scope>NUCLEOTIDE SEQUENCE [LARGE SCALE GENOMIC DNA]</scope>
    <source>
        <strain evidence="12 13">ATCC 201684</strain>
    </source>
</reference>
<evidence type="ECO:0000256" key="10">
    <source>
        <dbReference type="SAM" id="Phobius"/>
    </source>
</evidence>
<comment type="similarity">
    <text evidence="2">Belongs to the syntaxin family.</text>
</comment>
<feature type="compositionally biased region" description="Basic and acidic residues" evidence="9">
    <location>
        <begin position="183"/>
        <end position="193"/>
    </location>
</feature>
<evidence type="ECO:0000256" key="3">
    <source>
        <dbReference type="ARBA" id="ARBA00022448"/>
    </source>
</evidence>
<dbReference type="VEuPathDB" id="FungiDB:AeMF1_008559"/>
<evidence type="ECO:0000256" key="9">
    <source>
        <dbReference type="SAM" id="MobiDB-lite"/>
    </source>
</evidence>
<keyword evidence="4 10" id="KW-0812">Transmembrane</keyword>
<dbReference type="GO" id="GO:0005783">
    <property type="term" value="C:endoplasmic reticulum"/>
    <property type="evidence" value="ECO:0007669"/>
    <property type="project" value="TreeGrafter"/>
</dbReference>
<proteinExistence type="inferred from homology"/>
<organism evidence="12 13">
    <name type="scientific">Aphanomyces euteiches</name>
    <dbReference type="NCBI Taxonomy" id="100861"/>
    <lineage>
        <taxon>Eukaryota</taxon>
        <taxon>Sar</taxon>
        <taxon>Stramenopiles</taxon>
        <taxon>Oomycota</taxon>
        <taxon>Saprolegniomycetes</taxon>
        <taxon>Saprolegniales</taxon>
        <taxon>Verrucalvaceae</taxon>
        <taxon>Aphanomyces</taxon>
    </lineage>
</organism>
<evidence type="ECO:0000256" key="6">
    <source>
        <dbReference type="ARBA" id="ARBA00022989"/>
    </source>
</evidence>
<dbReference type="GO" id="GO:0015031">
    <property type="term" value="P:protein transport"/>
    <property type="evidence" value="ECO:0007669"/>
    <property type="project" value="UniProtKB-KW"/>
</dbReference>
<keyword evidence="6 10" id="KW-1133">Transmembrane helix</keyword>
<dbReference type="InterPro" id="IPR000727">
    <property type="entry name" value="T_SNARE_dom"/>
</dbReference>
<name>A0A6G0X5E3_9STRA</name>
<dbReference type="SUPFAM" id="SSF58038">
    <property type="entry name" value="SNARE fusion complex"/>
    <property type="match status" value="1"/>
</dbReference>
<keyword evidence="7" id="KW-0175">Coiled coil</keyword>
<evidence type="ECO:0000256" key="5">
    <source>
        <dbReference type="ARBA" id="ARBA00022927"/>
    </source>
</evidence>
<dbReference type="Gene3D" id="1.20.5.110">
    <property type="match status" value="1"/>
</dbReference>
<evidence type="ECO:0000256" key="1">
    <source>
        <dbReference type="ARBA" id="ARBA00004211"/>
    </source>
</evidence>
<dbReference type="PANTHER" id="PTHR15959">
    <property type="entry name" value="SYNTAXIN-18"/>
    <property type="match status" value="1"/>
</dbReference>
<dbReference type="EMBL" id="VJMJ01000101">
    <property type="protein sequence ID" value="KAF0735171.1"/>
    <property type="molecule type" value="Genomic_DNA"/>
</dbReference>
<feature type="region of interest" description="Disordered" evidence="9">
    <location>
        <begin position="165"/>
        <end position="198"/>
    </location>
</feature>